<dbReference type="Pfam" id="PF13102">
    <property type="entry name" value="Phage_int_SAM_5"/>
    <property type="match status" value="1"/>
</dbReference>
<dbReference type="Proteomes" id="UP000293952">
    <property type="component" value="Unassembled WGS sequence"/>
</dbReference>
<dbReference type="RefSeq" id="WP_130092833.1">
    <property type="nucleotide sequence ID" value="NZ_SETE01000002.1"/>
</dbReference>
<comment type="similarity">
    <text evidence="1">Belongs to the 'phage' integrase family.</text>
</comment>
<dbReference type="InterPro" id="IPR013762">
    <property type="entry name" value="Integrase-like_cat_sf"/>
</dbReference>
<comment type="caution">
    <text evidence="5">The sequence shown here is derived from an EMBL/GenBank/DDBJ whole genome shotgun (WGS) entry which is preliminary data.</text>
</comment>
<evidence type="ECO:0000256" key="1">
    <source>
        <dbReference type="ARBA" id="ARBA00008857"/>
    </source>
</evidence>
<dbReference type="Gene3D" id="1.10.443.10">
    <property type="entry name" value="Intergrase catalytic core"/>
    <property type="match status" value="1"/>
</dbReference>
<feature type="domain" description="Tyr recombinase" evidence="4">
    <location>
        <begin position="195"/>
        <end position="365"/>
    </location>
</feature>
<protein>
    <submittedName>
        <fullName evidence="5">Site-specific integrase</fullName>
    </submittedName>
</protein>
<dbReference type="SUPFAM" id="SSF56349">
    <property type="entry name" value="DNA breaking-rejoining enzymes"/>
    <property type="match status" value="1"/>
</dbReference>
<dbReference type="PANTHER" id="PTHR30349:SF64">
    <property type="entry name" value="PROPHAGE INTEGRASE INTD-RELATED"/>
    <property type="match status" value="1"/>
</dbReference>
<evidence type="ECO:0000313" key="5">
    <source>
        <dbReference type="EMBL" id="RYM34825.1"/>
    </source>
</evidence>
<dbReference type="InterPro" id="IPR025269">
    <property type="entry name" value="SAM-like_dom"/>
</dbReference>
<reference evidence="5 6" key="1">
    <citation type="submission" date="2019-02" db="EMBL/GenBank/DDBJ databases">
        <title>Genome sequence of the sea-ice species Brumimicrobium glaciale.</title>
        <authorList>
            <person name="Bowman J.P."/>
        </authorList>
    </citation>
    <scope>NUCLEOTIDE SEQUENCE [LARGE SCALE GENOMIC DNA]</scope>
    <source>
        <strain evidence="5 6">IC156</strain>
    </source>
</reference>
<dbReference type="InterPro" id="IPR011010">
    <property type="entry name" value="DNA_brk_join_enz"/>
</dbReference>
<dbReference type="GO" id="GO:0003677">
    <property type="term" value="F:DNA binding"/>
    <property type="evidence" value="ECO:0007669"/>
    <property type="project" value="UniProtKB-KW"/>
</dbReference>
<dbReference type="OrthoDB" id="9806835at2"/>
<dbReference type="EMBL" id="SETE01000002">
    <property type="protein sequence ID" value="RYM34825.1"/>
    <property type="molecule type" value="Genomic_DNA"/>
</dbReference>
<dbReference type="PROSITE" id="PS51898">
    <property type="entry name" value="TYR_RECOMBINASE"/>
    <property type="match status" value="1"/>
</dbReference>
<keyword evidence="3" id="KW-0233">DNA recombination</keyword>
<evidence type="ECO:0000256" key="2">
    <source>
        <dbReference type="ARBA" id="ARBA00023125"/>
    </source>
</evidence>
<accession>A0A4Q4KN66</accession>
<name>A0A4Q4KN66_9FLAO</name>
<dbReference type="InterPro" id="IPR050090">
    <property type="entry name" value="Tyrosine_recombinase_XerCD"/>
</dbReference>
<gene>
    <name evidence="5" type="ORF">ERX46_05470</name>
</gene>
<dbReference type="InterPro" id="IPR002104">
    <property type="entry name" value="Integrase_catalytic"/>
</dbReference>
<dbReference type="PANTHER" id="PTHR30349">
    <property type="entry name" value="PHAGE INTEGRASE-RELATED"/>
    <property type="match status" value="1"/>
</dbReference>
<dbReference type="InterPro" id="IPR010998">
    <property type="entry name" value="Integrase_recombinase_N"/>
</dbReference>
<dbReference type="CDD" id="cd01185">
    <property type="entry name" value="INTN1_C_like"/>
    <property type="match status" value="1"/>
</dbReference>
<organism evidence="5 6">
    <name type="scientific">Brumimicrobium glaciale</name>
    <dbReference type="NCBI Taxonomy" id="200475"/>
    <lineage>
        <taxon>Bacteria</taxon>
        <taxon>Pseudomonadati</taxon>
        <taxon>Bacteroidota</taxon>
        <taxon>Flavobacteriia</taxon>
        <taxon>Flavobacteriales</taxon>
        <taxon>Crocinitomicaceae</taxon>
        <taxon>Brumimicrobium</taxon>
    </lineage>
</organism>
<dbReference type="AlphaFoldDB" id="A0A4Q4KN66"/>
<dbReference type="Pfam" id="PF00589">
    <property type="entry name" value="Phage_integrase"/>
    <property type="match status" value="1"/>
</dbReference>
<evidence type="ECO:0000259" key="4">
    <source>
        <dbReference type="PROSITE" id="PS51898"/>
    </source>
</evidence>
<sequence>MKITVRSRKAKNGVSKLFLDIYDPSAKKIRTSITLDLFVYENPKGSQKKSNKEAIEAAERIRAKKTIEFAYDNNSLSELSGKDKSVINFIDYFQEQTDKRYDSLGNYGNWDSVCKYLRKFCPDDISINQVDAKFLEDFKYYLEHIARTKSNTKLSQNSLYSYFNKVRACLKQAYREDLILKNPSEKVKGFKQGEVEREYLTFEELQKVAKVDCEIPQLKSAFLFSCLTGIRWSDINNLLWKDLQYSENNSYWFVRFRQQKTKGVETLPISQQAHSLLPEVEADEERIFKGLKYSAWHNMKLQQWVMKAGISKTITFHCARHTYATLQLTNGTDIYTVSKLLGHRELKTTQVYAKIIDQKKVDATNAIPILDL</sequence>
<dbReference type="Gene3D" id="1.10.150.130">
    <property type="match status" value="1"/>
</dbReference>
<evidence type="ECO:0000313" key="6">
    <source>
        <dbReference type="Proteomes" id="UP000293952"/>
    </source>
</evidence>
<proteinExistence type="inferred from homology"/>
<dbReference type="GO" id="GO:0006310">
    <property type="term" value="P:DNA recombination"/>
    <property type="evidence" value="ECO:0007669"/>
    <property type="project" value="UniProtKB-KW"/>
</dbReference>
<evidence type="ECO:0000256" key="3">
    <source>
        <dbReference type="ARBA" id="ARBA00023172"/>
    </source>
</evidence>
<keyword evidence="6" id="KW-1185">Reference proteome</keyword>
<dbReference type="GO" id="GO:0015074">
    <property type="term" value="P:DNA integration"/>
    <property type="evidence" value="ECO:0007669"/>
    <property type="project" value="InterPro"/>
</dbReference>
<keyword evidence="2" id="KW-0238">DNA-binding</keyword>